<dbReference type="PANTHER" id="PTHR13228:SF3">
    <property type="entry name" value="CONSERVED OLIGOMERIC GOLGI COMPLEX SUBUNIT 5"/>
    <property type="match status" value="1"/>
</dbReference>
<feature type="domain" description="Conserved oligomeric Golgi complex subunit 5 N-terminal" evidence="5">
    <location>
        <begin position="9"/>
        <end position="138"/>
    </location>
</feature>
<dbReference type="Proteomes" id="UP000095728">
    <property type="component" value="Unassembled WGS sequence"/>
</dbReference>
<accession>A0A1E5RNI5</accession>
<evidence type="ECO:0000259" key="5">
    <source>
        <dbReference type="Pfam" id="PF10392"/>
    </source>
</evidence>
<sequence length="440" mass="49582">MTNLNQDFEEYLEESFNYIQFSNSFLKATNQSSKNTIDFKTPIKKITYDLEEIESRLETCVKSNYQLLISQLQETDNNSQHLQKALVPNLDYIELSYNRLNNHVLGPYERATKLQLALNKIHQTNTLLRSFLNFSSLILQAQTFDIQKILVQEIDFKKSATHDLVLKISNLTIVHQQIELGLSSDDLSKIQLVQQANTDFVSPQKLLLVKRVNELVIKLMELNYTQISGLQEQLLSLISSLYALSPSQLFVTIDNIIKSKSSLSTQILSKSITSIKDFKSNLESCTGSHMKTIIFFENQILKACNGSDKGIAASDGNLTSLGAPLSMSRSSKTFSSSGSTFMNSSNALSKFLHYYNKANTDVRASTLLFIFWQQIAKMFQHEFEINMKRGGPVGKTLVQSQSTISNTFEKVLSQEVPDYYSDKGDIIALMKSTVSGSKTV</sequence>
<dbReference type="OrthoDB" id="18786at2759"/>
<dbReference type="InterPro" id="IPR019465">
    <property type="entry name" value="Cog5"/>
</dbReference>
<dbReference type="STRING" id="56408.A0A1E5RNI5"/>
<dbReference type="EMBL" id="LPNM01000005">
    <property type="protein sequence ID" value="OEJ88455.1"/>
    <property type="molecule type" value="Genomic_DNA"/>
</dbReference>
<dbReference type="PANTHER" id="PTHR13228">
    <property type="entry name" value="CONSERVED OLIGOMERIC GOLGI COMPLEX COMPONENT 5"/>
    <property type="match status" value="1"/>
</dbReference>
<keyword evidence="4" id="KW-0472">Membrane</keyword>
<dbReference type="Pfam" id="PF20649">
    <property type="entry name" value="COG5_C"/>
    <property type="match status" value="1"/>
</dbReference>
<evidence type="ECO:0000256" key="3">
    <source>
        <dbReference type="ARBA" id="ARBA00023034"/>
    </source>
</evidence>
<reference evidence="8" key="1">
    <citation type="journal article" date="2016" name="Genome Announc.">
        <title>Genome sequences of three species of Hanseniaspora isolated from spontaneous wine fermentations.</title>
        <authorList>
            <person name="Sternes P.R."/>
            <person name="Lee D."/>
            <person name="Kutyna D.R."/>
            <person name="Borneman A.R."/>
        </authorList>
    </citation>
    <scope>NUCLEOTIDE SEQUENCE [LARGE SCALE GENOMIC DNA]</scope>
    <source>
        <strain evidence="8">AWRI3579</strain>
    </source>
</reference>
<feature type="domain" description="Conserved oligomeric Golgi complex subunit 5 helical" evidence="6">
    <location>
        <begin position="187"/>
        <end position="411"/>
    </location>
</feature>
<dbReference type="FunCoup" id="A0A1E5RNI5">
    <property type="interactions" value="46"/>
</dbReference>
<name>A0A1E5RNI5_9ASCO</name>
<dbReference type="AlphaFoldDB" id="A0A1E5RNI5"/>
<proteinExistence type="predicted"/>
<dbReference type="InParanoid" id="A0A1E5RNI5"/>
<dbReference type="GO" id="GO:0006891">
    <property type="term" value="P:intra-Golgi vesicle-mediated transport"/>
    <property type="evidence" value="ECO:0007669"/>
    <property type="project" value="InterPro"/>
</dbReference>
<evidence type="ECO:0000313" key="7">
    <source>
        <dbReference type="EMBL" id="OEJ88455.1"/>
    </source>
</evidence>
<keyword evidence="8" id="KW-1185">Reference proteome</keyword>
<dbReference type="InterPro" id="IPR048485">
    <property type="entry name" value="COG5_helical"/>
</dbReference>
<dbReference type="GO" id="GO:0000139">
    <property type="term" value="C:Golgi membrane"/>
    <property type="evidence" value="ECO:0007669"/>
    <property type="project" value="UniProtKB-SubCell"/>
</dbReference>
<evidence type="ECO:0000256" key="4">
    <source>
        <dbReference type="ARBA" id="ARBA00023136"/>
    </source>
</evidence>
<evidence type="ECO:0000256" key="1">
    <source>
        <dbReference type="ARBA" id="ARBA00004395"/>
    </source>
</evidence>
<comment type="subcellular location">
    <subcellularLocation>
        <location evidence="1">Golgi apparatus membrane</location>
        <topology evidence="1">Peripheral membrane protein</topology>
    </subcellularLocation>
</comment>
<comment type="caution">
    <text evidence="7">The sequence shown here is derived from an EMBL/GenBank/DDBJ whole genome shotgun (WGS) entry which is preliminary data.</text>
</comment>
<dbReference type="InterPro" id="IPR049176">
    <property type="entry name" value="COG5_N"/>
</dbReference>
<evidence type="ECO:0000313" key="8">
    <source>
        <dbReference type="Proteomes" id="UP000095728"/>
    </source>
</evidence>
<organism evidence="7 8">
    <name type="scientific">Hanseniaspora osmophila</name>
    <dbReference type="NCBI Taxonomy" id="56408"/>
    <lineage>
        <taxon>Eukaryota</taxon>
        <taxon>Fungi</taxon>
        <taxon>Dikarya</taxon>
        <taxon>Ascomycota</taxon>
        <taxon>Saccharomycotina</taxon>
        <taxon>Saccharomycetes</taxon>
        <taxon>Saccharomycodales</taxon>
        <taxon>Saccharomycodaceae</taxon>
        <taxon>Hanseniaspora</taxon>
    </lineage>
</organism>
<dbReference type="GO" id="GO:0017119">
    <property type="term" value="C:Golgi transport complex"/>
    <property type="evidence" value="ECO:0007669"/>
    <property type="project" value="InterPro"/>
</dbReference>
<evidence type="ECO:0000259" key="6">
    <source>
        <dbReference type="Pfam" id="PF20649"/>
    </source>
</evidence>
<gene>
    <name evidence="7" type="ORF">AWRI3579_g826</name>
</gene>
<protein>
    <recommendedName>
        <fullName evidence="2">Conserved oligomeric Golgi complex subunit 5</fullName>
    </recommendedName>
</protein>
<keyword evidence="3" id="KW-0333">Golgi apparatus</keyword>
<dbReference type="Pfam" id="PF10392">
    <property type="entry name" value="COG5_N"/>
    <property type="match status" value="1"/>
</dbReference>
<evidence type="ECO:0000256" key="2">
    <source>
        <dbReference type="ARBA" id="ARBA00020974"/>
    </source>
</evidence>